<sequence length="231" mass="26424">MLSKYDWLNEDLVCAFSDLLKMGEMAVNADIFLGKLLEIEGVDNILRKIQTKIQIRHPNEADGILLWYFADFLGVYNGLFFEANFKTKKEREKSKLKIIKACDSIIENMQALDTDKFVGSVKSEHLSVVNCVGLQGKDEDLLVILKIRDVLESIKDISEMDLPKSLTKVSVRDAKFNYFCRELLLINNRWFKSPYWESISIFAYSFIDGAPESKDRITSVRNACGLTSLSK</sequence>
<protein>
    <submittedName>
        <fullName evidence="1">Uncharacterized protein</fullName>
    </submittedName>
</protein>
<accession>A0A1C6YVW4</accession>
<gene>
    <name evidence="1" type="ORF">BN1044_00434</name>
</gene>
<dbReference type="EMBL" id="FMIQ01000006">
    <property type="protein sequence ID" value="SCM50984.1"/>
    <property type="molecule type" value="Genomic_DNA"/>
</dbReference>
<dbReference type="AlphaFoldDB" id="A0A1C6YVW4"/>
<proteinExistence type="predicted"/>
<name>A0A1C6YVW4_HAFAL</name>
<evidence type="ECO:0000313" key="2">
    <source>
        <dbReference type="Proteomes" id="UP000094844"/>
    </source>
</evidence>
<dbReference type="RefSeq" id="WP_072307367.1">
    <property type="nucleotide sequence ID" value="NZ_FMIQ01000006.1"/>
</dbReference>
<organism evidence="1 2">
    <name type="scientific">Hafnia alvei</name>
    <dbReference type="NCBI Taxonomy" id="569"/>
    <lineage>
        <taxon>Bacteria</taxon>
        <taxon>Pseudomonadati</taxon>
        <taxon>Pseudomonadota</taxon>
        <taxon>Gammaproteobacteria</taxon>
        <taxon>Enterobacterales</taxon>
        <taxon>Hafniaceae</taxon>
        <taxon>Hafnia</taxon>
    </lineage>
</organism>
<evidence type="ECO:0000313" key="1">
    <source>
        <dbReference type="EMBL" id="SCM50984.1"/>
    </source>
</evidence>
<reference evidence="1 2" key="1">
    <citation type="submission" date="2016-09" db="EMBL/GenBank/DDBJ databases">
        <authorList>
            <person name="Capua I."/>
            <person name="De Benedictis P."/>
            <person name="Joannis T."/>
            <person name="Lombin L.H."/>
            <person name="Cattoli G."/>
        </authorList>
    </citation>
    <scope>NUCLEOTIDE SEQUENCE [LARGE SCALE GENOMIC DNA]</scope>
    <source>
        <strain evidence="1 2">GB001</strain>
    </source>
</reference>
<dbReference type="Proteomes" id="UP000094844">
    <property type="component" value="Unassembled WGS sequence"/>
</dbReference>